<feature type="compositionally biased region" description="Basic and acidic residues" evidence="11">
    <location>
        <begin position="211"/>
        <end position="220"/>
    </location>
</feature>
<feature type="compositionally biased region" description="Polar residues" evidence="11">
    <location>
        <begin position="13"/>
        <end position="24"/>
    </location>
</feature>
<dbReference type="RefSeq" id="XP_026214385.1">
    <property type="nucleotide sequence ID" value="XM_026358600.1"/>
</dbReference>
<reference evidence="12" key="3">
    <citation type="submission" date="2025-09" db="UniProtKB">
        <authorList>
            <consortium name="Ensembl"/>
        </authorList>
    </citation>
    <scope>IDENTIFICATION</scope>
</reference>
<feature type="region of interest" description="Disordered" evidence="11">
    <location>
        <begin position="40"/>
        <end position="296"/>
    </location>
</feature>
<evidence type="ECO:0000256" key="1">
    <source>
        <dbReference type="ARBA" id="ARBA00004123"/>
    </source>
</evidence>
<comment type="subcellular location">
    <subcellularLocation>
        <location evidence="2">Chromosome</location>
        <location evidence="2">Centromere</location>
    </subcellularLocation>
    <subcellularLocation>
        <location evidence="1">Nucleus</location>
    </subcellularLocation>
</comment>
<evidence type="ECO:0000256" key="5">
    <source>
        <dbReference type="ARBA" id="ARBA00022454"/>
    </source>
</evidence>
<evidence type="ECO:0000256" key="7">
    <source>
        <dbReference type="ARBA" id="ARBA00023242"/>
    </source>
</evidence>
<dbReference type="OrthoDB" id="8959258at2759"/>
<keyword evidence="8" id="KW-0137">Centromere</keyword>
<dbReference type="PANTHER" id="PTHR32222">
    <property type="entry name" value="CENTROMERE PROTEIN U"/>
    <property type="match status" value="1"/>
</dbReference>
<proteinExistence type="inferred from homology"/>
<dbReference type="OMA" id="FCQQYGE"/>
<evidence type="ECO:0000256" key="2">
    <source>
        <dbReference type="ARBA" id="ARBA00004584"/>
    </source>
</evidence>
<dbReference type="PANTHER" id="PTHR32222:SF1">
    <property type="entry name" value="CENTROMERE PROTEIN U"/>
    <property type="match status" value="1"/>
</dbReference>
<sequence>MGSKKGRGAKVLTMQQDESQNHSEVFTLSTIDKASFLEGLQKNDGNPLHSTAVEEDLDILDEEQMDEGKLGRNVPQTMKPTQKQRGAAVKRKQTETGGENDTKEERGKQSRSTVETDKGRSIKRRVAKKKKGETGEERAESESNESAASTSPQKSDEPAPAANSHKQLVGKKPAKKRSAAQKSAVRPVKNKQVEKEMKRKNKSSNGRSSHSHSESQEECKSATAQQRRKKVLSSEEEVDEDTSWNPSPKKAKMYSLSTTRRSSSDRTKSKKSGSASEEADKASVSGQRKKRQAHQGRTDLEVVLDALLDFCGQYRESVESKAVKQSIDCFSNNVKEQLLEKISSYKELRILKRENAKVDSLIRRKTQRLLDAKNELMRAERQVWLLQKNKAELKLRLADLRRGHAFLRDFQEVNRQYLDYRDKHPKEEETYGSSSLPALHLEAKHMQRAEHQQLKNDGT</sequence>
<accession>A0A3Q1K215</accession>
<feature type="compositionally biased region" description="Basic and acidic residues" evidence="11">
    <location>
        <begin position="100"/>
        <end position="120"/>
    </location>
</feature>
<dbReference type="CTD" id="79682"/>
<comment type="similarity">
    <text evidence="3">Belongs to the CENP-U/AME1 family.</text>
</comment>
<feature type="coiled-coil region" evidence="10">
    <location>
        <begin position="362"/>
        <end position="396"/>
    </location>
</feature>
<evidence type="ECO:0000256" key="4">
    <source>
        <dbReference type="ARBA" id="ARBA00016402"/>
    </source>
</evidence>
<evidence type="ECO:0000256" key="6">
    <source>
        <dbReference type="ARBA" id="ARBA00023054"/>
    </source>
</evidence>
<evidence type="ECO:0000313" key="12">
    <source>
        <dbReference type="Ensembl" id="ENSATEP00000023981.1"/>
    </source>
</evidence>
<dbReference type="GO" id="GO:0000775">
    <property type="term" value="C:chromosome, centromeric region"/>
    <property type="evidence" value="ECO:0007669"/>
    <property type="project" value="UniProtKB-SubCell"/>
</dbReference>
<protein>
    <recommendedName>
        <fullName evidence="4">Centromere protein U</fullName>
    </recommendedName>
    <alternativeName>
        <fullName evidence="9">MLF1-interacting protein</fullName>
    </alternativeName>
</protein>
<evidence type="ECO:0000313" key="13">
    <source>
        <dbReference type="Proteomes" id="UP000265040"/>
    </source>
</evidence>
<dbReference type="Ensembl" id="ENSATET00000024365.3">
    <property type="protein sequence ID" value="ENSATEP00000023981.1"/>
    <property type="gene ID" value="ENSATEG00000016652.3"/>
</dbReference>
<feature type="compositionally biased region" description="Polar residues" evidence="11">
    <location>
        <begin position="74"/>
        <end position="84"/>
    </location>
</feature>
<feature type="region of interest" description="Disordered" evidence="11">
    <location>
        <begin position="1"/>
        <end position="24"/>
    </location>
</feature>
<evidence type="ECO:0000256" key="10">
    <source>
        <dbReference type="SAM" id="Coils"/>
    </source>
</evidence>
<keyword evidence="6 10" id="KW-0175">Coiled coil</keyword>
<dbReference type="InterPro" id="IPR025214">
    <property type="entry name" value="CENP-U"/>
</dbReference>
<dbReference type="GeneTree" id="ENSGT00390000015511"/>
<name>A0A3Q1K215_ANATE</name>
<dbReference type="Pfam" id="PF13097">
    <property type="entry name" value="CENP-U"/>
    <property type="match status" value="1"/>
</dbReference>
<dbReference type="GeneID" id="113161085"/>
<feature type="compositionally biased region" description="Acidic residues" evidence="11">
    <location>
        <begin position="53"/>
        <end position="65"/>
    </location>
</feature>
<dbReference type="STRING" id="64144.ENSATEP00000023981"/>
<keyword evidence="7" id="KW-0539">Nucleus</keyword>
<dbReference type="FunCoup" id="A0A3Q1K215">
    <property type="interactions" value="674"/>
</dbReference>
<dbReference type="AlphaFoldDB" id="A0A3Q1K215"/>
<keyword evidence="13" id="KW-1185">Reference proteome</keyword>
<evidence type="ECO:0000256" key="8">
    <source>
        <dbReference type="ARBA" id="ARBA00023328"/>
    </source>
</evidence>
<dbReference type="Proteomes" id="UP000265040">
    <property type="component" value="Chromosome 10"/>
</dbReference>
<evidence type="ECO:0000256" key="3">
    <source>
        <dbReference type="ARBA" id="ARBA00010440"/>
    </source>
</evidence>
<evidence type="ECO:0000256" key="11">
    <source>
        <dbReference type="SAM" id="MobiDB-lite"/>
    </source>
</evidence>
<organism evidence="12 13">
    <name type="scientific">Anabas testudineus</name>
    <name type="common">Climbing perch</name>
    <name type="synonym">Anthias testudineus</name>
    <dbReference type="NCBI Taxonomy" id="64144"/>
    <lineage>
        <taxon>Eukaryota</taxon>
        <taxon>Metazoa</taxon>
        <taxon>Chordata</taxon>
        <taxon>Craniata</taxon>
        <taxon>Vertebrata</taxon>
        <taxon>Euteleostomi</taxon>
        <taxon>Actinopterygii</taxon>
        <taxon>Neopterygii</taxon>
        <taxon>Teleostei</taxon>
        <taxon>Neoteleostei</taxon>
        <taxon>Acanthomorphata</taxon>
        <taxon>Anabantaria</taxon>
        <taxon>Anabantiformes</taxon>
        <taxon>Anabantoidei</taxon>
        <taxon>Anabantidae</taxon>
        <taxon>Anabas</taxon>
    </lineage>
</organism>
<feature type="compositionally biased region" description="Basic and acidic residues" evidence="11">
    <location>
        <begin position="132"/>
        <end position="141"/>
    </location>
</feature>
<keyword evidence="5" id="KW-0158">Chromosome</keyword>
<evidence type="ECO:0000256" key="9">
    <source>
        <dbReference type="ARBA" id="ARBA00031456"/>
    </source>
</evidence>
<feature type="compositionally biased region" description="Basic residues" evidence="11">
    <location>
        <begin position="121"/>
        <end position="131"/>
    </location>
</feature>
<dbReference type="InParanoid" id="A0A3Q1K215"/>
<reference evidence="12" key="2">
    <citation type="submission" date="2025-08" db="UniProtKB">
        <authorList>
            <consortium name="Ensembl"/>
        </authorList>
    </citation>
    <scope>IDENTIFICATION</scope>
</reference>
<reference evidence="12" key="1">
    <citation type="submission" date="2021-04" db="EMBL/GenBank/DDBJ databases">
        <authorList>
            <consortium name="Wellcome Sanger Institute Data Sharing"/>
        </authorList>
    </citation>
    <scope>NUCLEOTIDE SEQUENCE [LARGE SCALE GENOMIC DNA]</scope>
</reference>
<feature type="compositionally biased region" description="Basic residues" evidence="11">
    <location>
        <begin position="168"/>
        <end position="179"/>
    </location>
</feature>
<dbReference type="GO" id="GO:0005634">
    <property type="term" value="C:nucleus"/>
    <property type="evidence" value="ECO:0007669"/>
    <property type="project" value="UniProtKB-SubCell"/>
</dbReference>